<keyword evidence="3" id="KW-1185">Reference proteome</keyword>
<sequence>MDQCIINWRHPWDQNINPYKDHNLWRKKPQSSYRWTPLGMDSIGVILENHPWTQIYPTYSRNHTRGHTPENTSENASMDSVMQFVVQNFKQINAMYSAFSSKRKEINPTSIIKNDDHPIMEPWQSDSEGQPKEAI</sequence>
<dbReference type="Proteomes" id="UP001151760">
    <property type="component" value="Unassembled WGS sequence"/>
</dbReference>
<organism evidence="2 3">
    <name type="scientific">Tanacetum coccineum</name>
    <dbReference type="NCBI Taxonomy" id="301880"/>
    <lineage>
        <taxon>Eukaryota</taxon>
        <taxon>Viridiplantae</taxon>
        <taxon>Streptophyta</taxon>
        <taxon>Embryophyta</taxon>
        <taxon>Tracheophyta</taxon>
        <taxon>Spermatophyta</taxon>
        <taxon>Magnoliopsida</taxon>
        <taxon>eudicotyledons</taxon>
        <taxon>Gunneridae</taxon>
        <taxon>Pentapetalae</taxon>
        <taxon>asterids</taxon>
        <taxon>campanulids</taxon>
        <taxon>Asterales</taxon>
        <taxon>Asteraceae</taxon>
        <taxon>Asteroideae</taxon>
        <taxon>Anthemideae</taxon>
        <taxon>Anthemidinae</taxon>
        <taxon>Tanacetum</taxon>
    </lineage>
</organism>
<name>A0ABQ5CES4_9ASTR</name>
<evidence type="ECO:0000313" key="2">
    <source>
        <dbReference type="EMBL" id="GJT25571.1"/>
    </source>
</evidence>
<reference evidence="2" key="2">
    <citation type="submission" date="2022-01" db="EMBL/GenBank/DDBJ databases">
        <authorList>
            <person name="Yamashiro T."/>
            <person name="Shiraishi A."/>
            <person name="Satake H."/>
            <person name="Nakayama K."/>
        </authorList>
    </citation>
    <scope>NUCLEOTIDE SEQUENCE</scope>
</reference>
<gene>
    <name evidence="2" type="ORF">Tco_0895508</name>
</gene>
<comment type="caution">
    <text evidence="2">The sequence shown here is derived from an EMBL/GenBank/DDBJ whole genome shotgun (WGS) entry which is preliminary data.</text>
</comment>
<protein>
    <submittedName>
        <fullName evidence="2">Uncharacterized protein</fullName>
    </submittedName>
</protein>
<evidence type="ECO:0000313" key="3">
    <source>
        <dbReference type="Proteomes" id="UP001151760"/>
    </source>
</evidence>
<reference evidence="2" key="1">
    <citation type="journal article" date="2022" name="Int. J. Mol. Sci.">
        <title>Draft Genome of Tanacetum Coccineum: Genomic Comparison of Closely Related Tanacetum-Family Plants.</title>
        <authorList>
            <person name="Yamashiro T."/>
            <person name="Shiraishi A."/>
            <person name="Nakayama K."/>
            <person name="Satake H."/>
        </authorList>
    </citation>
    <scope>NUCLEOTIDE SEQUENCE</scope>
</reference>
<feature type="region of interest" description="Disordered" evidence="1">
    <location>
        <begin position="108"/>
        <end position="135"/>
    </location>
</feature>
<dbReference type="EMBL" id="BQNB010014224">
    <property type="protein sequence ID" value="GJT25571.1"/>
    <property type="molecule type" value="Genomic_DNA"/>
</dbReference>
<accession>A0ABQ5CES4</accession>
<evidence type="ECO:0000256" key="1">
    <source>
        <dbReference type="SAM" id="MobiDB-lite"/>
    </source>
</evidence>
<proteinExistence type="predicted"/>